<feature type="transmembrane region" description="Helical" evidence="1">
    <location>
        <begin position="76"/>
        <end position="106"/>
    </location>
</feature>
<evidence type="ECO:0000313" key="3">
    <source>
        <dbReference type="Proteomes" id="UP000238308"/>
    </source>
</evidence>
<feature type="transmembrane region" description="Helical" evidence="1">
    <location>
        <begin position="43"/>
        <end position="64"/>
    </location>
</feature>
<evidence type="ECO:0000313" key="2">
    <source>
        <dbReference type="EMBL" id="PRZ01582.1"/>
    </source>
</evidence>
<dbReference type="Pfam" id="PF05437">
    <property type="entry name" value="AzlD"/>
    <property type="match status" value="1"/>
</dbReference>
<name>A0A2T0XRS9_9BURK</name>
<evidence type="ECO:0000256" key="1">
    <source>
        <dbReference type="SAM" id="Phobius"/>
    </source>
</evidence>
<organism evidence="2 3">
    <name type="scientific">Jezberella montanilacus</name>
    <dbReference type="NCBI Taxonomy" id="323426"/>
    <lineage>
        <taxon>Bacteria</taxon>
        <taxon>Pseudomonadati</taxon>
        <taxon>Pseudomonadota</taxon>
        <taxon>Betaproteobacteria</taxon>
        <taxon>Burkholderiales</taxon>
        <taxon>Alcaligenaceae</taxon>
        <taxon>Jezberella</taxon>
    </lineage>
</organism>
<dbReference type="AlphaFoldDB" id="A0A2T0XRS9"/>
<proteinExistence type="predicted"/>
<reference evidence="2 3" key="1">
    <citation type="submission" date="2018-03" db="EMBL/GenBank/DDBJ databases">
        <title>Genomic Encyclopedia of Type Strains, Phase III (KMG-III): the genomes of soil and plant-associated and newly described type strains.</title>
        <authorList>
            <person name="Whitman W."/>
        </authorList>
    </citation>
    <scope>NUCLEOTIDE SEQUENCE [LARGE SCALE GENOMIC DNA]</scope>
    <source>
        <strain evidence="2 3">MWH-P2sevCIIIb</strain>
    </source>
</reference>
<keyword evidence="1" id="KW-0472">Membrane</keyword>
<accession>A0A2T0XRS9</accession>
<dbReference type="Proteomes" id="UP000238308">
    <property type="component" value="Unassembled WGS sequence"/>
</dbReference>
<dbReference type="InterPro" id="IPR008407">
    <property type="entry name" value="Brnchd-chn_aa_trnsp_AzlD"/>
</dbReference>
<keyword evidence="1" id="KW-1133">Transmembrane helix</keyword>
<feature type="transmembrane region" description="Helical" evidence="1">
    <location>
        <begin position="6"/>
        <end position="31"/>
    </location>
</feature>
<dbReference type="EMBL" id="PVTV01000001">
    <property type="protein sequence ID" value="PRZ01582.1"/>
    <property type="molecule type" value="Genomic_DNA"/>
</dbReference>
<dbReference type="RefSeq" id="WP_375318449.1">
    <property type="nucleotide sequence ID" value="NZ_PVTV01000001.1"/>
</dbReference>
<sequence>MMSFEDQWYVYLAICLLMVSVVATRASYWLFGHHIPLPDRVRLALKYAPAAGLVAIIVPEILPWTAGAGPVFDFKLWAALIAIALFKLTRSAVVVIVGGTVALWLLRTWMG</sequence>
<keyword evidence="3" id="KW-1185">Reference proteome</keyword>
<protein>
    <submittedName>
        <fullName evidence="2">Branched-subunit amino acid transport protein</fullName>
    </submittedName>
</protein>
<gene>
    <name evidence="2" type="ORF">BCM14_0092</name>
</gene>
<keyword evidence="1" id="KW-0812">Transmembrane</keyword>
<comment type="caution">
    <text evidence="2">The sequence shown here is derived from an EMBL/GenBank/DDBJ whole genome shotgun (WGS) entry which is preliminary data.</text>
</comment>